<feature type="compositionally biased region" description="Acidic residues" evidence="1">
    <location>
        <begin position="624"/>
        <end position="643"/>
    </location>
</feature>
<proteinExistence type="predicted"/>
<dbReference type="EMBL" id="MCFA01000254">
    <property type="protein sequence ID" value="ORX96553.1"/>
    <property type="molecule type" value="Genomic_DNA"/>
</dbReference>
<sequence>MVDSDIPNGALETAQTPSHHSISCEASAQPTPAMISLPHSMDANDVPNGIPETTQTSSHHCEPSAEPTPPMIPLPDSRASTPARDATSEKTQPIAGASLPNGYVSIPPHLRTPVALSVNLASSRWNTSPQEIALTTRTSAAEYPSYATPRGPPRGSANGSHVGPHSAFEREQIKMSPRERAQDDTLALRQTISRLSQQQQDMQRKDSVLRAAIAKDVQSTTDEALDDLLKDVLHRRMELIKLDATIKKEQLDLERHKAAIEQHELFIVEGMKQMWYGLDAQGIRKTSELELNAARKAGEADALERHRRANINFTAKAQQHQNREAYLQSRESHMAIRLRESIEKEVRERLEASITKRISETAYERGFKEGKEVGRQEAVDEARARGFDDGYKEARRTAEMLSALRRGEIRGDNEELEFLVNLDHPQNPFNRGLRIGQRNTENQGLGIHVNGAPITQSQLPSTGQAQMQTRYLPTRPDQAPSHSQKGKTNGISVLNQGLVASGALKNGTPYLGTFSREARAEANPGNRGISSEPSDEPHVNGHRPVTHSAPPAPIQETVYSQIVNSVPTTGAGKVAYKNGVNKRGVESGKVYFSMTNAVPKNANAGTEDVYSGRKIRLYTSSSEDAGDDDNEEEEGEIKEEEANEEQKNNAGPKEISPPVQNLIDLE</sequence>
<dbReference type="Proteomes" id="UP000193144">
    <property type="component" value="Unassembled WGS sequence"/>
</dbReference>
<feature type="compositionally biased region" description="Polar residues" evidence="1">
    <location>
        <begin position="13"/>
        <end position="30"/>
    </location>
</feature>
<evidence type="ECO:0000313" key="2">
    <source>
        <dbReference type="EMBL" id="ORX96553.1"/>
    </source>
</evidence>
<feature type="region of interest" description="Disordered" evidence="1">
    <location>
        <begin position="1"/>
        <end position="100"/>
    </location>
</feature>
<protein>
    <submittedName>
        <fullName evidence="2">Uncharacterized protein</fullName>
    </submittedName>
</protein>
<organism evidence="2 3">
    <name type="scientific">Clohesyomyces aquaticus</name>
    <dbReference type="NCBI Taxonomy" id="1231657"/>
    <lineage>
        <taxon>Eukaryota</taxon>
        <taxon>Fungi</taxon>
        <taxon>Dikarya</taxon>
        <taxon>Ascomycota</taxon>
        <taxon>Pezizomycotina</taxon>
        <taxon>Dothideomycetes</taxon>
        <taxon>Pleosporomycetidae</taxon>
        <taxon>Pleosporales</taxon>
        <taxon>Lindgomycetaceae</taxon>
        <taxon>Clohesyomyces</taxon>
    </lineage>
</organism>
<evidence type="ECO:0000313" key="3">
    <source>
        <dbReference type="Proteomes" id="UP000193144"/>
    </source>
</evidence>
<name>A0A1Y1YF61_9PLEO</name>
<accession>A0A1Y1YF61</accession>
<comment type="caution">
    <text evidence="2">The sequence shown here is derived from an EMBL/GenBank/DDBJ whole genome shotgun (WGS) entry which is preliminary data.</text>
</comment>
<gene>
    <name evidence="2" type="ORF">BCR34DRAFT_607606</name>
</gene>
<feature type="region of interest" description="Disordered" evidence="1">
    <location>
        <begin position="143"/>
        <end position="165"/>
    </location>
</feature>
<feature type="region of interest" description="Disordered" evidence="1">
    <location>
        <begin position="617"/>
        <end position="666"/>
    </location>
</feature>
<reference evidence="2 3" key="1">
    <citation type="submission" date="2016-07" db="EMBL/GenBank/DDBJ databases">
        <title>Pervasive Adenine N6-methylation of Active Genes in Fungi.</title>
        <authorList>
            <consortium name="DOE Joint Genome Institute"/>
            <person name="Mondo S.J."/>
            <person name="Dannebaum R.O."/>
            <person name="Kuo R.C."/>
            <person name="Labutti K."/>
            <person name="Haridas S."/>
            <person name="Kuo A."/>
            <person name="Salamov A."/>
            <person name="Ahrendt S.R."/>
            <person name="Lipzen A."/>
            <person name="Sullivan W."/>
            <person name="Andreopoulos W.B."/>
            <person name="Clum A."/>
            <person name="Lindquist E."/>
            <person name="Daum C."/>
            <person name="Ramamoorthy G.K."/>
            <person name="Gryganskyi A."/>
            <person name="Culley D."/>
            <person name="Magnuson J.K."/>
            <person name="James T.Y."/>
            <person name="O'Malley M.A."/>
            <person name="Stajich J.E."/>
            <person name="Spatafora J.W."/>
            <person name="Visel A."/>
            <person name="Grigoriev I.V."/>
        </authorList>
    </citation>
    <scope>NUCLEOTIDE SEQUENCE [LARGE SCALE GENOMIC DNA]</scope>
    <source>
        <strain evidence="2 3">CBS 115471</strain>
    </source>
</reference>
<dbReference type="OrthoDB" id="3794025at2759"/>
<keyword evidence="3" id="KW-1185">Reference proteome</keyword>
<dbReference type="AlphaFoldDB" id="A0A1Y1YF61"/>
<feature type="region of interest" description="Disordered" evidence="1">
    <location>
        <begin position="520"/>
        <end position="552"/>
    </location>
</feature>
<evidence type="ECO:0000256" key="1">
    <source>
        <dbReference type="SAM" id="MobiDB-lite"/>
    </source>
</evidence>